<dbReference type="KEGG" id="lmd:METH_11305"/>
<dbReference type="STRING" id="999552.METH_11305"/>
<dbReference type="AlphaFoldDB" id="V9VR04"/>
<dbReference type="InterPro" id="IPR006522">
    <property type="entry name" value="Phage_virion_morphogenesis"/>
</dbReference>
<evidence type="ECO:0000313" key="2">
    <source>
        <dbReference type="Proteomes" id="UP000018780"/>
    </source>
</evidence>
<dbReference type="PATRIC" id="fig|999552.6.peg.2253"/>
<evidence type="ECO:0000313" key="1">
    <source>
        <dbReference type="EMBL" id="AHD01186.1"/>
    </source>
</evidence>
<dbReference type="Pfam" id="PF05069">
    <property type="entry name" value="Phage_tail_S"/>
    <property type="match status" value="1"/>
</dbReference>
<dbReference type="EMBL" id="CP006773">
    <property type="protein sequence ID" value="AHD01186.1"/>
    <property type="molecule type" value="Genomic_DNA"/>
</dbReference>
<organism evidence="1 2">
    <name type="scientific">Leisingera methylohalidivorans DSM 14336</name>
    <dbReference type="NCBI Taxonomy" id="999552"/>
    <lineage>
        <taxon>Bacteria</taxon>
        <taxon>Pseudomonadati</taxon>
        <taxon>Pseudomonadota</taxon>
        <taxon>Alphaproteobacteria</taxon>
        <taxon>Rhodobacterales</taxon>
        <taxon>Roseobacteraceae</taxon>
        <taxon>Leisingera</taxon>
    </lineage>
</organism>
<reference evidence="1 2" key="1">
    <citation type="submission" date="2013-09" db="EMBL/GenBank/DDBJ databases">
        <authorList>
            <consortium name="DOE Joint Genome Institute"/>
            <person name="Klenk H.-P."/>
            <person name="Huntemann M."/>
            <person name="Han J."/>
            <person name="Chen A."/>
            <person name="Kyrpides N."/>
            <person name="Mavromatis K."/>
            <person name="Markowitz V."/>
            <person name="Palaniappan K."/>
            <person name="Ivanova N."/>
            <person name="Schaumberg A."/>
            <person name="Pati A."/>
            <person name="Liolios K."/>
            <person name="Nordberg H.P."/>
            <person name="Cantor M.N."/>
            <person name="Hua S.X."/>
            <person name="Woyke T."/>
        </authorList>
    </citation>
    <scope>NUCLEOTIDE SEQUENCE [LARGE SCALE GENOMIC DNA]</scope>
    <source>
        <strain evidence="1 2">DSM 14336</strain>
    </source>
</reference>
<dbReference type="RefSeq" id="WP_024090501.1">
    <property type="nucleotide sequence ID" value="NC_023135.1"/>
</dbReference>
<accession>V9VR04</accession>
<proteinExistence type="predicted"/>
<sequence>MSGLVYNTDTLDPMLEALRDALDDPSEAMADLGEYLVSSTQDRMLKGENPDGTPFAPRSQTTIDRYAKLGLSYGAPLNQSGDMRNSLFYEASKDGLEYGSNAIQAAVMQFGAAKGAFGTASNGSSIPWGGIPAREFIGISDKDQDNMVLELEEWLETAANSRG</sequence>
<gene>
    <name evidence="1" type="ORF">METH_11305</name>
</gene>
<protein>
    <submittedName>
        <fullName evidence="1">Virion morphogenesis protein</fullName>
    </submittedName>
</protein>
<dbReference type="Proteomes" id="UP000018780">
    <property type="component" value="Chromosome"/>
</dbReference>
<keyword evidence="2" id="KW-1185">Reference proteome</keyword>
<dbReference type="OrthoDB" id="2081253at2"/>
<dbReference type="HOGENOM" id="CLU_117141_1_0_5"/>
<name>V9VR04_9RHOB</name>